<gene>
    <name evidence="2" type="ORF">F4162_02220</name>
</gene>
<dbReference type="AlphaFoldDB" id="A0A6B1F4A6"/>
<organism evidence="2">
    <name type="scientific">Synechococcus sp. SB0676_bin_10</name>
    <dbReference type="NCBI Taxonomy" id="2604869"/>
    <lineage>
        <taxon>Bacteria</taxon>
        <taxon>Bacillati</taxon>
        <taxon>Cyanobacteriota</taxon>
        <taxon>Cyanophyceae</taxon>
        <taxon>Synechococcales</taxon>
        <taxon>Synechococcaceae</taxon>
        <taxon>Synechococcus</taxon>
    </lineage>
</organism>
<protein>
    <submittedName>
        <fullName evidence="2">Uncharacterized protein</fullName>
    </submittedName>
</protein>
<accession>A0A6B1F4A6</accession>
<reference evidence="2" key="1">
    <citation type="submission" date="2019-09" db="EMBL/GenBank/DDBJ databases">
        <title>Characterisation of the sponge microbiome using genome-centric metagenomics.</title>
        <authorList>
            <person name="Engelberts J.P."/>
            <person name="Robbins S.J."/>
            <person name="De Goeij J.M."/>
            <person name="Aranda M."/>
            <person name="Bell S.C."/>
            <person name="Webster N.S."/>
        </authorList>
    </citation>
    <scope>NUCLEOTIDE SEQUENCE</scope>
    <source>
        <strain evidence="2">SB0676_bin_10</strain>
    </source>
</reference>
<feature type="transmembrane region" description="Helical" evidence="1">
    <location>
        <begin position="6"/>
        <end position="30"/>
    </location>
</feature>
<keyword evidence="1" id="KW-0812">Transmembrane</keyword>
<evidence type="ECO:0000313" key="2">
    <source>
        <dbReference type="EMBL" id="MYG37831.1"/>
    </source>
</evidence>
<dbReference type="EMBL" id="VYDO01000082">
    <property type="protein sequence ID" value="MYG37831.1"/>
    <property type="molecule type" value="Genomic_DNA"/>
</dbReference>
<keyword evidence="1" id="KW-1133">Transmembrane helix</keyword>
<keyword evidence="1" id="KW-0472">Membrane</keyword>
<proteinExistence type="predicted"/>
<comment type="caution">
    <text evidence="2">The sequence shown here is derived from an EMBL/GenBank/DDBJ whole genome shotgun (WGS) entry which is preliminary data.</text>
</comment>
<sequence>MDTPSPLLWTLLVEAGALMMLIYAPTRIYLSFTEVIRQRSKKRQVLKDIRRLKRELQDPFNPASLAKVD</sequence>
<evidence type="ECO:0000256" key="1">
    <source>
        <dbReference type="SAM" id="Phobius"/>
    </source>
</evidence>
<name>A0A6B1F4A6_9SYNE</name>